<evidence type="ECO:0000256" key="1">
    <source>
        <dbReference type="ARBA" id="ARBA00010618"/>
    </source>
</evidence>
<dbReference type="HOGENOM" id="CLU_093315_2_3_7"/>
<dbReference type="eggNOG" id="COG0198">
    <property type="taxonomic scope" value="Bacteria"/>
</dbReference>
<dbReference type="InterPro" id="IPR005824">
    <property type="entry name" value="KOW"/>
</dbReference>
<organism evidence="8 9">
    <name type="scientific">Halobacteriovorax marinus (strain ATCC BAA-682 / DSM 15412 / SJ)</name>
    <name type="common">Bacteriovorax marinus</name>
    <dbReference type="NCBI Taxonomy" id="862908"/>
    <lineage>
        <taxon>Bacteria</taxon>
        <taxon>Pseudomonadati</taxon>
        <taxon>Bdellovibrionota</taxon>
        <taxon>Bacteriovoracia</taxon>
        <taxon>Bacteriovoracales</taxon>
        <taxon>Halobacteriovoraceae</taxon>
        <taxon>Halobacteriovorax</taxon>
    </lineage>
</organism>
<name>E1X0L1_HALMS</name>
<protein>
    <recommendedName>
        <fullName evidence="4 5">Large ribosomal subunit protein uL24</fullName>
    </recommendedName>
</protein>
<dbReference type="RefSeq" id="WP_014245807.1">
    <property type="nucleotide sequence ID" value="NC_016620.1"/>
</dbReference>
<keyword evidence="3 5" id="KW-0687">Ribonucleoprotein</keyword>
<keyword evidence="2 5" id="KW-0689">Ribosomal protein</keyword>
<dbReference type="PROSITE" id="PS01108">
    <property type="entry name" value="RIBOSOMAL_L24"/>
    <property type="match status" value="1"/>
</dbReference>
<dbReference type="GO" id="GO:0005840">
    <property type="term" value="C:ribosome"/>
    <property type="evidence" value="ECO:0007669"/>
    <property type="project" value="UniProtKB-KW"/>
</dbReference>
<dbReference type="KEGG" id="bmx:BMS_3289"/>
<dbReference type="GO" id="GO:0003735">
    <property type="term" value="F:structural constituent of ribosome"/>
    <property type="evidence" value="ECO:0007669"/>
    <property type="project" value="InterPro"/>
</dbReference>
<comment type="function">
    <text evidence="5">One of two assembly initiator proteins, it binds directly to the 5'-end of the 23S rRNA, where it nucleates assembly of the 50S subunit.</text>
</comment>
<evidence type="ECO:0000256" key="4">
    <source>
        <dbReference type="ARBA" id="ARBA00035206"/>
    </source>
</evidence>
<dbReference type="GO" id="GO:1990904">
    <property type="term" value="C:ribonucleoprotein complex"/>
    <property type="evidence" value="ECO:0007669"/>
    <property type="project" value="UniProtKB-KW"/>
</dbReference>
<comment type="subunit">
    <text evidence="5">Part of the 50S ribosomal subunit.</text>
</comment>
<evidence type="ECO:0000256" key="5">
    <source>
        <dbReference type="HAMAP-Rule" id="MF_01326"/>
    </source>
</evidence>
<dbReference type="GO" id="GO:0019843">
    <property type="term" value="F:rRNA binding"/>
    <property type="evidence" value="ECO:0007669"/>
    <property type="project" value="UniProtKB-UniRule"/>
</dbReference>
<dbReference type="CDD" id="cd06089">
    <property type="entry name" value="KOW_RPL26"/>
    <property type="match status" value="1"/>
</dbReference>
<keyword evidence="5" id="KW-0699">rRNA-binding</keyword>
<evidence type="ECO:0000256" key="3">
    <source>
        <dbReference type="ARBA" id="ARBA00023274"/>
    </source>
</evidence>
<keyword evidence="9" id="KW-1185">Reference proteome</keyword>
<dbReference type="InterPro" id="IPR003256">
    <property type="entry name" value="Ribosomal_uL24"/>
</dbReference>
<dbReference type="Gene3D" id="2.30.30.30">
    <property type="match status" value="1"/>
</dbReference>
<dbReference type="Pfam" id="PF17136">
    <property type="entry name" value="ribosomal_L24"/>
    <property type="match status" value="1"/>
</dbReference>
<dbReference type="InterPro" id="IPR005825">
    <property type="entry name" value="Ribosomal_uL24_CS"/>
</dbReference>
<dbReference type="Pfam" id="PF00467">
    <property type="entry name" value="KOW"/>
    <property type="match status" value="1"/>
</dbReference>
<dbReference type="PANTHER" id="PTHR12903">
    <property type="entry name" value="MITOCHONDRIAL RIBOSOMAL PROTEIN L24"/>
    <property type="match status" value="1"/>
</dbReference>
<keyword evidence="5" id="KW-0694">RNA-binding</keyword>
<dbReference type="InterPro" id="IPR014722">
    <property type="entry name" value="Rib_uL2_dom2"/>
</dbReference>
<dbReference type="InterPro" id="IPR008991">
    <property type="entry name" value="Translation_prot_SH3-like_sf"/>
</dbReference>
<dbReference type="EMBL" id="FQ312005">
    <property type="protein sequence ID" value="CBW28037.1"/>
    <property type="molecule type" value="Genomic_DNA"/>
</dbReference>
<feature type="domain" description="KOW" evidence="7">
    <location>
        <begin position="3"/>
        <end position="30"/>
    </location>
</feature>
<evidence type="ECO:0000256" key="6">
    <source>
        <dbReference type="RuleBase" id="RU003477"/>
    </source>
</evidence>
<evidence type="ECO:0000259" key="7">
    <source>
        <dbReference type="SMART" id="SM00739"/>
    </source>
</evidence>
<dbReference type="PATRIC" id="fig|862908.3.peg.3145"/>
<comment type="similarity">
    <text evidence="1 5 6">Belongs to the universal ribosomal protein uL24 family.</text>
</comment>
<reference evidence="9" key="1">
    <citation type="journal article" date="2013" name="ISME J.">
        <title>A small predatory core genome in the divergent marine Bacteriovorax marinus SJ and the terrestrial Bdellovibrio bacteriovorus.</title>
        <authorList>
            <person name="Crossman L.C."/>
            <person name="Chen H."/>
            <person name="Cerdeno-Tarraga A.M."/>
            <person name="Brooks K."/>
            <person name="Quail M.A."/>
            <person name="Pineiro S.A."/>
            <person name="Hobley L."/>
            <person name="Sockett R.E."/>
            <person name="Bentley S.D."/>
            <person name="Parkhill J."/>
            <person name="Williams H.N."/>
            <person name="Stine O.C."/>
        </authorList>
    </citation>
    <scope>NUCLEOTIDE SEQUENCE [LARGE SCALE GENOMIC DNA]</scope>
    <source>
        <strain evidence="9">ATCC BAA-682 / DSM 15412 / SJ</strain>
    </source>
</reference>
<dbReference type="OrthoDB" id="9807419at2"/>
<sequence length="103" mass="11135">MQKIKVNDEVVVIAGKDKGKTGKVQRLNLKKSTLVVEGVNLARKALKPSQENPAGGFADMEKPIHLSNVAVVSPKTKKATRVRFEEKDGKQVRVAVACGSVLK</sequence>
<dbReference type="SUPFAM" id="SSF50104">
    <property type="entry name" value="Translation proteins SH3-like domain"/>
    <property type="match status" value="1"/>
</dbReference>
<evidence type="ECO:0000256" key="2">
    <source>
        <dbReference type="ARBA" id="ARBA00022980"/>
    </source>
</evidence>
<dbReference type="InterPro" id="IPR057264">
    <property type="entry name" value="Ribosomal_uL24_C"/>
</dbReference>
<accession>E1X0L1</accession>
<dbReference type="Proteomes" id="UP000008963">
    <property type="component" value="Chromosome"/>
</dbReference>
<dbReference type="AlphaFoldDB" id="E1X0L1"/>
<dbReference type="NCBIfam" id="TIGR01079">
    <property type="entry name" value="rplX_bact"/>
    <property type="match status" value="1"/>
</dbReference>
<comment type="function">
    <text evidence="5">One of the proteins that surrounds the polypeptide exit tunnel on the outside of the subunit.</text>
</comment>
<proteinExistence type="inferred from homology"/>
<evidence type="ECO:0000313" key="9">
    <source>
        <dbReference type="Proteomes" id="UP000008963"/>
    </source>
</evidence>
<dbReference type="SMART" id="SM00739">
    <property type="entry name" value="KOW"/>
    <property type="match status" value="1"/>
</dbReference>
<gene>
    <name evidence="5 8" type="primary">rplX</name>
    <name evidence="8" type="ordered locus">BMS_3289</name>
</gene>
<dbReference type="GO" id="GO:0006412">
    <property type="term" value="P:translation"/>
    <property type="evidence" value="ECO:0007669"/>
    <property type="project" value="UniProtKB-UniRule"/>
</dbReference>
<evidence type="ECO:0000313" key="8">
    <source>
        <dbReference type="EMBL" id="CBW28037.1"/>
    </source>
</evidence>
<dbReference type="HAMAP" id="MF_01326_B">
    <property type="entry name" value="Ribosomal_uL24_B"/>
    <property type="match status" value="1"/>
</dbReference>
<dbReference type="InterPro" id="IPR041988">
    <property type="entry name" value="Ribosomal_uL24_KOW"/>
</dbReference>
<dbReference type="STRING" id="862908.BMS_3289"/>